<keyword evidence="3" id="KW-1185">Reference proteome</keyword>
<dbReference type="PANTHER" id="PTHR43664">
    <property type="entry name" value="MONOAMINE OXIDASE-RELATED"/>
    <property type="match status" value="1"/>
</dbReference>
<name>A0ABT8YB25_9SPHN</name>
<proteinExistence type="predicted"/>
<dbReference type="EMBL" id="JAUOTP010000006">
    <property type="protein sequence ID" value="MDO6415521.1"/>
    <property type="molecule type" value="Genomic_DNA"/>
</dbReference>
<dbReference type="PANTHER" id="PTHR43664:SF1">
    <property type="entry name" value="BETA-METHYLMALYL-COA DEHYDRATASE"/>
    <property type="match status" value="1"/>
</dbReference>
<comment type="caution">
    <text evidence="2">The sequence shown here is derived from an EMBL/GenBank/DDBJ whole genome shotgun (WGS) entry which is preliminary data.</text>
</comment>
<organism evidence="2 3">
    <name type="scientific">Sphingomonas natans</name>
    <dbReference type="NCBI Taxonomy" id="3063330"/>
    <lineage>
        <taxon>Bacteria</taxon>
        <taxon>Pseudomonadati</taxon>
        <taxon>Pseudomonadota</taxon>
        <taxon>Alphaproteobacteria</taxon>
        <taxon>Sphingomonadales</taxon>
        <taxon>Sphingomonadaceae</taxon>
        <taxon>Sphingomonas</taxon>
    </lineage>
</organism>
<dbReference type="Gene3D" id="3.10.129.10">
    <property type="entry name" value="Hotdog Thioesterase"/>
    <property type="match status" value="1"/>
</dbReference>
<dbReference type="Proteomes" id="UP001169764">
    <property type="component" value="Unassembled WGS sequence"/>
</dbReference>
<dbReference type="InterPro" id="IPR052342">
    <property type="entry name" value="MCH/BMMD"/>
</dbReference>
<dbReference type="Pfam" id="PF01575">
    <property type="entry name" value="MaoC_dehydratas"/>
    <property type="match status" value="1"/>
</dbReference>
<dbReference type="InterPro" id="IPR002539">
    <property type="entry name" value="MaoC-like_dom"/>
</dbReference>
<evidence type="ECO:0000313" key="2">
    <source>
        <dbReference type="EMBL" id="MDO6415521.1"/>
    </source>
</evidence>
<evidence type="ECO:0000313" key="3">
    <source>
        <dbReference type="Proteomes" id="UP001169764"/>
    </source>
</evidence>
<feature type="domain" description="MaoC-like" evidence="1">
    <location>
        <begin position="17"/>
        <end position="113"/>
    </location>
</feature>
<reference evidence="2" key="1">
    <citation type="submission" date="2023-07" db="EMBL/GenBank/DDBJ databases">
        <authorList>
            <person name="Kim M."/>
        </authorList>
    </citation>
    <scope>NUCLEOTIDE SEQUENCE</scope>
    <source>
        <strain evidence="2">BIUV-7</strain>
    </source>
</reference>
<dbReference type="CDD" id="cd03454">
    <property type="entry name" value="YdeM"/>
    <property type="match status" value="1"/>
</dbReference>
<dbReference type="SUPFAM" id="SSF54637">
    <property type="entry name" value="Thioesterase/thiol ester dehydrase-isomerase"/>
    <property type="match status" value="1"/>
</dbReference>
<gene>
    <name evidence="2" type="ORF">Q4F19_14110</name>
</gene>
<dbReference type="InterPro" id="IPR029069">
    <property type="entry name" value="HotDog_dom_sf"/>
</dbReference>
<evidence type="ECO:0000259" key="1">
    <source>
        <dbReference type="Pfam" id="PF01575"/>
    </source>
</evidence>
<sequence>MMWFEDIEVGRIDRFGAYPVTREEVLAFARAYDPQPFHIDDEAAAKSPLFGRLAASGWHTAAIGMRMTVDYWEPLDFHTLGAAGIDEMRFLAPVFPGDTLRAEAEVLDTRTSASRPGVGIVRSRTTIFNQADKPVLSHVATVFIPMRPA</sequence>
<accession>A0ABT8YB25</accession>
<protein>
    <submittedName>
        <fullName evidence="2">MaoC family dehydratase</fullName>
    </submittedName>
</protein>